<proteinExistence type="predicted"/>
<organism evidence="2 3">
    <name type="scientific">Lupinus luteus</name>
    <name type="common">European yellow lupine</name>
    <dbReference type="NCBI Taxonomy" id="3873"/>
    <lineage>
        <taxon>Eukaryota</taxon>
        <taxon>Viridiplantae</taxon>
        <taxon>Streptophyta</taxon>
        <taxon>Embryophyta</taxon>
        <taxon>Tracheophyta</taxon>
        <taxon>Spermatophyta</taxon>
        <taxon>Magnoliopsida</taxon>
        <taxon>eudicotyledons</taxon>
        <taxon>Gunneridae</taxon>
        <taxon>Pentapetalae</taxon>
        <taxon>rosids</taxon>
        <taxon>fabids</taxon>
        <taxon>Fabales</taxon>
        <taxon>Fabaceae</taxon>
        <taxon>Papilionoideae</taxon>
        <taxon>50 kb inversion clade</taxon>
        <taxon>genistoids sensu lato</taxon>
        <taxon>core genistoids</taxon>
        <taxon>Genisteae</taxon>
        <taxon>Lupinus</taxon>
    </lineage>
</organism>
<evidence type="ECO:0000313" key="3">
    <source>
        <dbReference type="Proteomes" id="UP001497480"/>
    </source>
</evidence>
<feature type="chain" id="PRO_5043807972" evidence="1">
    <location>
        <begin position="18"/>
        <end position="148"/>
    </location>
</feature>
<dbReference type="Proteomes" id="UP001497480">
    <property type="component" value="Unassembled WGS sequence"/>
</dbReference>
<name>A0AAV1XN86_LUPLU</name>
<dbReference type="AlphaFoldDB" id="A0AAV1XN86"/>
<reference evidence="2 3" key="1">
    <citation type="submission" date="2024-03" db="EMBL/GenBank/DDBJ databases">
        <authorList>
            <person name="Martinez-Hernandez J."/>
        </authorList>
    </citation>
    <scope>NUCLEOTIDE SEQUENCE [LARGE SCALE GENOMIC DNA]</scope>
</reference>
<dbReference type="EMBL" id="CAXHTB010000016">
    <property type="protein sequence ID" value="CAL0322793.1"/>
    <property type="molecule type" value="Genomic_DNA"/>
</dbReference>
<evidence type="ECO:0000313" key="2">
    <source>
        <dbReference type="EMBL" id="CAL0322793.1"/>
    </source>
</evidence>
<sequence length="148" mass="16680">MFVLFLFSFLHIELGCTNRFIDITYVVILYPVRMATSVIAKNKSPKPIITLTNAILSHFRFKRRGGTAIHGLRSCSFISHPPLSTPFQILTSPAEAVKSEPQRWLCFGAKPEPEPGSWTKQDLSLTLLENKMSRVYAAPPIRCDTKSQ</sequence>
<accession>A0AAV1XN86</accession>
<comment type="caution">
    <text evidence="2">The sequence shown here is derived from an EMBL/GenBank/DDBJ whole genome shotgun (WGS) entry which is preliminary data.</text>
</comment>
<feature type="signal peptide" evidence="1">
    <location>
        <begin position="1"/>
        <end position="17"/>
    </location>
</feature>
<evidence type="ECO:0000256" key="1">
    <source>
        <dbReference type="SAM" id="SignalP"/>
    </source>
</evidence>
<gene>
    <name evidence="2" type="ORF">LLUT_LOCUS23853</name>
</gene>
<keyword evidence="1" id="KW-0732">Signal</keyword>
<keyword evidence="3" id="KW-1185">Reference proteome</keyword>
<protein>
    <submittedName>
        <fullName evidence="2">Uncharacterized protein</fullName>
    </submittedName>
</protein>